<dbReference type="EMBL" id="CAUYUJ010000470">
    <property type="protein sequence ID" value="CAK0790713.1"/>
    <property type="molecule type" value="Genomic_DNA"/>
</dbReference>
<reference evidence="2" key="1">
    <citation type="submission" date="2023-10" db="EMBL/GenBank/DDBJ databases">
        <authorList>
            <person name="Chen Y."/>
            <person name="Shah S."/>
            <person name="Dougan E. K."/>
            <person name="Thang M."/>
            <person name="Chan C."/>
        </authorList>
    </citation>
    <scope>NUCLEOTIDE SEQUENCE [LARGE SCALE GENOMIC DNA]</scope>
</reference>
<protein>
    <recommendedName>
        <fullName evidence="4">Endonuclease/exonuclease/phosphatase domain-containing protein</fullName>
    </recommendedName>
</protein>
<accession>A0ABN9PK57</accession>
<evidence type="ECO:0000256" key="1">
    <source>
        <dbReference type="SAM" id="MobiDB-lite"/>
    </source>
</evidence>
<dbReference type="Proteomes" id="UP001189429">
    <property type="component" value="Unassembled WGS sequence"/>
</dbReference>
<feature type="compositionally biased region" description="Basic and acidic residues" evidence="1">
    <location>
        <begin position="169"/>
        <end position="179"/>
    </location>
</feature>
<dbReference type="InterPro" id="IPR036691">
    <property type="entry name" value="Endo/exonu/phosph_ase_sf"/>
</dbReference>
<feature type="region of interest" description="Disordered" evidence="1">
    <location>
        <begin position="552"/>
        <end position="642"/>
    </location>
</feature>
<sequence>MVAAPLAAAPKAASSVALGHRCGLGGGKQREGAKHYVSSAVHGSSRTGLQTQSSSASAAPVAGGWSLQEDQRRPIVVYAAEAGATAAGQSSAQAVAARASGRQRKEVAIIDQETTAISLVEATTRTRKWQSYSHKQQHWQVTALGSRSSMPFVPERNLSHQRHSIRSLDPARRSEQQKIEHKRHRVRKRRRTDDVSGHSKNSCKLNRRDGGNGEKKQRVLPLGALLEDEEIDVDSGGLFEFGSDDVSEADKKDIEPRKKQFLAAAKGAAKVAFAQGAAALKQQRQQGQLGEGAQRAPSRTIFKQNLSTWGPRLKKHIDSLEGDVIIFPETHVGIEGANEIVEHLDFRGFKAVVTPSTKNKRSELAIGISMAIRMLLSVTSMRRLASKRGQAMGLRQLNSERGPGPVHFQDMVAAQWRWRGQSVLAIGVYLTSSIGMRGENQQKMARIAALTRGHSWPWAAIGDWNAGPTEIRKAGWLKLLDAKVVAPADVSYACTRNPARMLDYVVCSESFLMIVGRVDADRRDPGDHCGARVRLKSERKIAIQRDLQLAKPFPLPDLPQKKAGPNSKRSRQEAKKQSEYEAGLAKANGGRTRSSARPRRPSASQKTRWRDEMEDLFGGSSEEGGVLSEGEGDEKETARKPQAEEIFDLAIAERNTLWQEKFRAAITEDRVARMQPAQCAKDTLAFAFDEEGSRELGARYGAWAHAVEQPYMAPLQVKAEERSIYLGRGEEVRFKKGKAKLGIGVSDDLDQSIWWRGTLASYLVELQ</sequence>
<keyword evidence="3" id="KW-1185">Reference proteome</keyword>
<dbReference type="SUPFAM" id="SSF56219">
    <property type="entry name" value="DNase I-like"/>
    <property type="match status" value="1"/>
</dbReference>
<feature type="compositionally biased region" description="Low complexity" evidence="1">
    <location>
        <begin position="618"/>
        <end position="629"/>
    </location>
</feature>
<name>A0ABN9PK57_9DINO</name>
<feature type="non-terminal residue" evidence="2">
    <location>
        <position position="767"/>
    </location>
</feature>
<dbReference type="Gene3D" id="3.60.10.10">
    <property type="entry name" value="Endonuclease/exonuclease/phosphatase"/>
    <property type="match status" value="1"/>
</dbReference>
<evidence type="ECO:0008006" key="4">
    <source>
        <dbReference type="Google" id="ProtNLM"/>
    </source>
</evidence>
<feature type="region of interest" description="Disordered" evidence="1">
    <location>
        <begin position="150"/>
        <end position="216"/>
    </location>
</feature>
<feature type="compositionally biased region" description="Basic residues" evidence="1">
    <location>
        <begin position="180"/>
        <end position="190"/>
    </location>
</feature>
<evidence type="ECO:0000313" key="3">
    <source>
        <dbReference type="Proteomes" id="UP001189429"/>
    </source>
</evidence>
<gene>
    <name evidence="2" type="ORF">PCOR1329_LOCUS1925</name>
</gene>
<comment type="caution">
    <text evidence="2">The sequence shown here is derived from an EMBL/GenBank/DDBJ whole genome shotgun (WGS) entry which is preliminary data.</text>
</comment>
<feature type="compositionally biased region" description="Basic and acidic residues" evidence="1">
    <location>
        <begin position="206"/>
        <end position="216"/>
    </location>
</feature>
<organism evidence="2 3">
    <name type="scientific">Prorocentrum cordatum</name>
    <dbReference type="NCBI Taxonomy" id="2364126"/>
    <lineage>
        <taxon>Eukaryota</taxon>
        <taxon>Sar</taxon>
        <taxon>Alveolata</taxon>
        <taxon>Dinophyceae</taxon>
        <taxon>Prorocentrales</taxon>
        <taxon>Prorocentraceae</taxon>
        <taxon>Prorocentrum</taxon>
    </lineage>
</organism>
<feature type="compositionally biased region" description="Basic and acidic residues" evidence="1">
    <location>
        <begin position="570"/>
        <end position="579"/>
    </location>
</feature>
<evidence type="ECO:0000313" key="2">
    <source>
        <dbReference type="EMBL" id="CAK0790713.1"/>
    </source>
</evidence>
<proteinExistence type="predicted"/>